<dbReference type="GO" id="GO:0005829">
    <property type="term" value="C:cytosol"/>
    <property type="evidence" value="ECO:0007669"/>
    <property type="project" value="TreeGrafter"/>
</dbReference>
<dbReference type="Pfam" id="PF00627">
    <property type="entry name" value="UBA"/>
    <property type="match status" value="1"/>
</dbReference>
<comment type="caution">
    <text evidence="3">The sequence shown here is derived from an EMBL/GenBank/DDBJ whole genome shotgun (WGS) entry which is preliminary data.</text>
</comment>
<dbReference type="AlphaFoldDB" id="A0A0N1HYN2"/>
<accession>A0A0N1HYN2</accession>
<evidence type="ECO:0000256" key="1">
    <source>
        <dbReference type="SAM" id="MobiDB-lite"/>
    </source>
</evidence>
<dbReference type="GO" id="GO:0006511">
    <property type="term" value="P:ubiquitin-dependent protein catabolic process"/>
    <property type="evidence" value="ECO:0007669"/>
    <property type="project" value="TreeGrafter"/>
</dbReference>
<dbReference type="GO" id="GO:0031593">
    <property type="term" value="F:polyubiquitin modification-dependent protein binding"/>
    <property type="evidence" value="ECO:0007669"/>
    <property type="project" value="TreeGrafter"/>
</dbReference>
<dbReference type="PROSITE" id="PS50030">
    <property type="entry name" value="UBA"/>
    <property type="match status" value="1"/>
</dbReference>
<dbReference type="OMA" id="MINHYMD"/>
<evidence type="ECO:0000313" key="4">
    <source>
        <dbReference type="Proteomes" id="UP000038009"/>
    </source>
</evidence>
<dbReference type="InterPro" id="IPR015940">
    <property type="entry name" value="UBA"/>
</dbReference>
<organism evidence="3 4">
    <name type="scientific">Leptomonas seymouri</name>
    <dbReference type="NCBI Taxonomy" id="5684"/>
    <lineage>
        <taxon>Eukaryota</taxon>
        <taxon>Discoba</taxon>
        <taxon>Euglenozoa</taxon>
        <taxon>Kinetoplastea</taxon>
        <taxon>Metakinetoplastina</taxon>
        <taxon>Trypanosomatida</taxon>
        <taxon>Trypanosomatidae</taxon>
        <taxon>Leishmaniinae</taxon>
        <taxon>Leptomonas</taxon>
    </lineage>
</organism>
<feature type="domain" description="UBA" evidence="2">
    <location>
        <begin position="364"/>
        <end position="409"/>
    </location>
</feature>
<dbReference type="InterPro" id="IPR047878">
    <property type="entry name" value="UBL7_UBA"/>
</dbReference>
<dbReference type="OrthoDB" id="267397at2759"/>
<gene>
    <name evidence="3" type="ORF">ABL78_2899</name>
</gene>
<feature type="compositionally biased region" description="Polar residues" evidence="1">
    <location>
        <begin position="227"/>
        <end position="236"/>
    </location>
</feature>
<reference evidence="3 4" key="1">
    <citation type="journal article" date="2015" name="PLoS Pathog.">
        <title>Leptomonas seymouri: Adaptations to the Dixenous Life Cycle Analyzed by Genome Sequencing, Transcriptome Profiling and Co-infection with Leishmania donovani.</title>
        <authorList>
            <person name="Kraeva N."/>
            <person name="Butenko A."/>
            <person name="Hlavacova J."/>
            <person name="Kostygov A."/>
            <person name="Myskova J."/>
            <person name="Grybchuk D."/>
            <person name="Lestinova T."/>
            <person name="Votypka J."/>
            <person name="Volf P."/>
            <person name="Opperdoes F."/>
            <person name="Flegontov P."/>
            <person name="Lukes J."/>
            <person name="Yurchenko V."/>
        </authorList>
    </citation>
    <scope>NUCLEOTIDE SEQUENCE [LARGE SCALE GENOMIC DNA]</scope>
    <source>
        <strain evidence="3 4">ATCC 30220</strain>
    </source>
</reference>
<evidence type="ECO:0000259" key="2">
    <source>
        <dbReference type="PROSITE" id="PS50030"/>
    </source>
</evidence>
<feature type="region of interest" description="Disordered" evidence="1">
    <location>
        <begin position="226"/>
        <end position="254"/>
    </location>
</feature>
<sequence>MEYNIISNRGHKTTLFIDDEMTVGDVRGVAAAMLDAPEDRVMTVSLAGKLLTDDSETWANLCARLFHNQQPAPMLRKLFCNLTDKPVTETQSGEVMRMFASSEERKLEKEKERQSAETMEMMVESLSQNPALLESMLSMNPQIQKMQKKSPEVARMLKDPETLKTILLSSVNPERRREMERSAELQLAQISAMPGGQQAINHYTDQLMIDSEEEETENERAIRIGTSAPSGANASLYTPDPTKDANSDPLPNPWAAASAGAPPAVAAAASPLRSLNGSLPATNPFGLFAPPHPSATTGFPSPSFPSPSFGAQDPAAMQAMMQMIMQSMGNNNSASPLAAASAPLATQAAPAVPEGHASVASAPPLSEEKLQAGLAALRDMGFEDESLCREALQATGGDVEGAVDYIAEH</sequence>
<proteinExistence type="predicted"/>
<dbReference type="CDD" id="cd14326">
    <property type="entry name" value="UBA_UBL7"/>
    <property type="match status" value="1"/>
</dbReference>
<dbReference type="PANTHER" id="PTHR10677:SF3">
    <property type="entry name" value="FI07626P-RELATED"/>
    <property type="match status" value="1"/>
</dbReference>
<dbReference type="VEuPathDB" id="TriTrypDB:Lsey_0065_0210"/>
<dbReference type="SUPFAM" id="SSF46934">
    <property type="entry name" value="UBA-like"/>
    <property type="match status" value="1"/>
</dbReference>
<name>A0A0N1HYN2_LEPSE</name>
<dbReference type="EMBL" id="LJSK01000065">
    <property type="protein sequence ID" value="KPI88023.1"/>
    <property type="molecule type" value="Genomic_DNA"/>
</dbReference>
<dbReference type="InterPro" id="IPR009060">
    <property type="entry name" value="UBA-like_sf"/>
</dbReference>
<dbReference type="InterPro" id="IPR015496">
    <property type="entry name" value="Ubiquilin"/>
</dbReference>
<protein>
    <recommendedName>
        <fullName evidence="2">UBA domain-containing protein</fullName>
    </recommendedName>
</protein>
<keyword evidence="4" id="KW-1185">Reference proteome</keyword>
<dbReference type="Gene3D" id="1.10.8.10">
    <property type="entry name" value="DNA helicase RuvA subunit, C-terminal domain"/>
    <property type="match status" value="1"/>
</dbReference>
<dbReference type="PANTHER" id="PTHR10677">
    <property type="entry name" value="UBIQUILIN"/>
    <property type="match status" value="1"/>
</dbReference>
<dbReference type="SMART" id="SM00165">
    <property type="entry name" value="UBA"/>
    <property type="match status" value="1"/>
</dbReference>
<dbReference type="Pfam" id="PF23195">
    <property type="entry name" value="UBQLN1"/>
    <property type="match status" value="1"/>
</dbReference>
<dbReference type="Proteomes" id="UP000038009">
    <property type="component" value="Unassembled WGS sequence"/>
</dbReference>
<evidence type="ECO:0000313" key="3">
    <source>
        <dbReference type="EMBL" id="KPI88023.1"/>
    </source>
</evidence>